<feature type="compositionally biased region" description="Low complexity" evidence="2">
    <location>
        <begin position="406"/>
        <end position="415"/>
    </location>
</feature>
<dbReference type="SUPFAM" id="SSF55031">
    <property type="entry name" value="Bacterial exopeptidase dimerisation domain"/>
    <property type="match status" value="1"/>
</dbReference>
<dbReference type="CDD" id="cd05672">
    <property type="entry name" value="M20_ACY1L2-like"/>
    <property type="match status" value="1"/>
</dbReference>
<dbReference type="GO" id="GO:0016805">
    <property type="term" value="F:dipeptidase activity"/>
    <property type="evidence" value="ECO:0007669"/>
    <property type="project" value="InterPro"/>
</dbReference>
<gene>
    <name evidence="4" type="ORF">FM119_12505</name>
</gene>
<dbReference type="FunFam" id="3.30.70.360:FF:000004">
    <property type="entry name" value="Peptidase M20 domain-containing protein 2"/>
    <property type="match status" value="1"/>
</dbReference>
<dbReference type="Pfam" id="PF07687">
    <property type="entry name" value="M20_dimer"/>
    <property type="match status" value="1"/>
</dbReference>
<dbReference type="InterPro" id="IPR052030">
    <property type="entry name" value="Peptidase_M20/M20A_hydrolases"/>
</dbReference>
<dbReference type="Gene3D" id="3.30.70.360">
    <property type="match status" value="1"/>
</dbReference>
<evidence type="ECO:0000259" key="3">
    <source>
        <dbReference type="Pfam" id="PF07687"/>
    </source>
</evidence>
<feature type="region of interest" description="Disordered" evidence="2">
    <location>
        <begin position="391"/>
        <end position="427"/>
    </location>
</feature>
<dbReference type="GO" id="GO:0071713">
    <property type="term" value="F:para-aminobenzoyl-glutamate hydrolase activity"/>
    <property type="evidence" value="ECO:0007669"/>
    <property type="project" value="TreeGrafter"/>
</dbReference>
<accession>A0A1R4K9Z4</accession>
<dbReference type="GO" id="GO:0005737">
    <property type="term" value="C:cytoplasm"/>
    <property type="evidence" value="ECO:0007669"/>
    <property type="project" value="TreeGrafter"/>
</dbReference>
<dbReference type="InterPro" id="IPR017439">
    <property type="entry name" value="Amidohydrolase"/>
</dbReference>
<evidence type="ECO:0000313" key="5">
    <source>
        <dbReference type="Proteomes" id="UP000196778"/>
    </source>
</evidence>
<dbReference type="InterPro" id="IPR002933">
    <property type="entry name" value="Peptidase_M20"/>
</dbReference>
<organism evidence="4 5">
    <name type="scientific">Mycetocola reblochoni REB411</name>
    <dbReference type="NCBI Taxonomy" id="1255698"/>
    <lineage>
        <taxon>Bacteria</taxon>
        <taxon>Bacillati</taxon>
        <taxon>Actinomycetota</taxon>
        <taxon>Actinomycetes</taxon>
        <taxon>Micrococcales</taxon>
        <taxon>Microbacteriaceae</taxon>
        <taxon>Mycetocola</taxon>
    </lineage>
</organism>
<dbReference type="InterPro" id="IPR017144">
    <property type="entry name" value="Xaa-Arg_dipeptidase"/>
</dbReference>
<feature type="compositionally biased region" description="Pro residues" evidence="2">
    <location>
        <begin position="416"/>
        <end position="427"/>
    </location>
</feature>
<dbReference type="NCBIfam" id="TIGR01891">
    <property type="entry name" value="amidohydrolases"/>
    <property type="match status" value="1"/>
</dbReference>
<dbReference type="AlphaFoldDB" id="A0A1R4K9Z4"/>
<evidence type="ECO:0000256" key="1">
    <source>
        <dbReference type="PIRNR" id="PIRNR037226"/>
    </source>
</evidence>
<dbReference type="GO" id="GO:0046657">
    <property type="term" value="P:folic acid catabolic process"/>
    <property type="evidence" value="ECO:0007669"/>
    <property type="project" value="TreeGrafter"/>
</dbReference>
<dbReference type="PANTHER" id="PTHR30575">
    <property type="entry name" value="PEPTIDASE M20"/>
    <property type="match status" value="1"/>
</dbReference>
<keyword evidence="5" id="KW-1185">Reference proteome</keyword>
<dbReference type="EMBL" id="FUKR01000072">
    <property type="protein sequence ID" value="SJN41231.1"/>
    <property type="molecule type" value="Genomic_DNA"/>
</dbReference>
<dbReference type="PANTHER" id="PTHR30575:SF0">
    <property type="entry name" value="XAA-ARG DIPEPTIDASE"/>
    <property type="match status" value="1"/>
</dbReference>
<dbReference type="SUPFAM" id="SSF53187">
    <property type="entry name" value="Zn-dependent exopeptidases"/>
    <property type="match status" value="1"/>
</dbReference>
<evidence type="ECO:0000313" key="4">
    <source>
        <dbReference type="EMBL" id="SJN41231.1"/>
    </source>
</evidence>
<protein>
    <recommendedName>
        <fullName evidence="1">Peptidase M20 domain-containing protein 2</fullName>
    </recommendedName>
</protein>
<dbReference type="InterPro" id="IPR011650">
    <property type="entry name" value="Peptidase_M20_dimer"/>
</dbReference>
<dbReference type="Pfam" id="PF01546">
    <property type="entry name" value="Peptidase_M20"/>
    <property type="match status" value="1"/>
</dbReference>
<name>A0A1R4K9Z4_9MICO</name>
<reference evidence="5" key="1">
    <citation type="submission" date="2017-02" db="EMBL/GenBank/DDBJ databases">
        <authorList>
            <person name="Dridi B."/>
        </authorList>
    </citation>
    <scope>NUCLEOTIDE SEQUENCE [LARGE SCALE GENOMIC DNA]</scope>
    <source>
        <strain evidence="5">EB411</strain>
    </source>
</reference>
<dbReference type="Gene3D" id="3.40.630.10">
    <property type="entry name" value="Zn peptidases"/>
    <property type="match status" value="1"/>
</dbReference>
<dbReference type="InterPro" id="IPR036264">
    <property type="entry name" value="Bact_exopeptidase_dim_dom"/>
</dbReference>
<dbReference type="OrthoDB" id="9781032at2"/>
<proteinExistence type="inferred from homology"/>
<comment type="similarity">
    <text evidence="1">Belongs to the peptidase M20A family.</text>
</comment>
<dbReference type="RefSeq" id="WP_087138495.1">
    <property type="nucleotide sequence ID" value="NZ_FUKR01000072.1"/>
</dbReference>
<dbReference type="PIRSF" id="PIRSF037226">
    <property type="entry name" value="Amidohydrolase_ACY1L2_prd"/>
    <property type="match status" value="1"/>
</dbReference>
<dbReference type="Proteomes" id="UP000196778">
    <property type="component" value="Unassembled WGS sequence"/>
</dbReference>
<feature type="domain" description="Peptidase M20 dimerisation" evidence="3">
    <location>
        <begin position="180"/>
        <end position="273"/>
    </location>
</feature>
<evidence type="ECO:0000256" key="2">
    <source>
        <dbReference type="SAM" id="MobiDB-lite"/>
    </source>
</evidence>
<sequence>MSDAAAPPADGSQRDRLLAAARDAVAANEDRVVALSRALHAEPETAWQEHRAVEAITAVLSSAGFSVERGTAELETAFVASTGHGERTVALVAEYDALPGLGHACGHNLIAASAVGAALALAPLADELGLTVRVYGTPAEEGGGGKILMLDAGVFDDVDAALMVHPGPNDSGYARPRAVAHVDVEYTGAEAHAAAYPERGVNAADAALIAQVAIGLLRQQLPDGVRVHGIVREAGTAPNAIPGRARASWYVRASTLAELDALFPRVTACFEAGALATGCTVRITETSGRYSEFRNDEALLADFAAHAAALGRDMDLAERHAGGMNTASTDMGNVSLRVRAIHPYLSIGTSTASNHQAAFAEAAGTPEAERAALDGAVALAQTVIDDAVRAASGTVPAAPTSTTLEPRTPAQTTTPTPDPASTPRSTP</sequence>